<evidence type="ECO:0000256" key="1">
    <source>
        <dbReference type="ARBA" id="ARBA00006739"/>
    </source>
</evidence>
<dbReference type="RefSeq" id="WP_126807113.1">
    <property type="nucleotide sequence ID" value="NZ_NGKA01000003.1"/>
</dbReference>
<organism evidence="3 4">
    <name type="scientific">Vagococcus elongatus</name>
    <dbReference type="NCBI Taxonomy" id="180344"/>
    <lineage>
        <taxon>Bacteria</taxon>
        <taxon>Bacillati</taxon>
        <taxon>Bacillota</taxon>
        <taxon>Bacilli</taxon>
        <taxon>Lactobacillales</taxon>
        <taxon>Enterococcaceae</taxon>
        <taxon>Vagococcus</taxon>
    </lineage>
</organism>
<evidence type="ECO:0000259" key="2">
    <source>
        <dbReference type="Pfam" id="PF00535"/>
    </source>
</evidence>
<dbReference type="PANTHER" id="PTHR43685:SF11">
    <property type="entry name" value="GLYCOSYLTRANSFERASE TAGX-RELATED"/>
    <property type="match status" value="1"/>
</dbReference>
<dbReference type="InterPro" id="IPR001173">
    <property type="entry name" value="Glyco_trans_2-like"/>
</dbReference>
<name>A0A430B1T6_9ENTE</name>
<dbReference type="Proteomes" id="UP000287605">
    <property type="component" value="Unassembled WGS sequence"/>
</dbReference>
<dbReference type="InterPro" id="IPR029044">
    <property type="entry name" value="Nucleotide-diphossugar_trans"/>
</dbReference>
<evidence type="ECO:0000313" key="3">
    <source>
        <dbReference type="EMBL" id="RSU14259.1"/>
    </source>
</evidence>
<feature type="domain" description="Glycosyltransferase 2-like" evidence="2">
    <location>
        <begin position="11"/>
        <end position="113"/>
    </location>
</feature>
<sequence>MKETEKIRVAVLMSTYNGERYLQTQIDSILKQKGYFTLDLIVRDDGSTDGTLKILENYQNKGKLKYFEGKNLGPAQSFLDLLSKVQNYDYYAFSDQDDFWLEDKILRATNCLHRIEENKMKMYHSATTLTDKDLNIIEDMYMKKEKWDYVDFLIRNNVTGCTLVISRELASLINDYRPKKIMMHDHWIALLCTVMNGELIYDKESRILYRQHENNVLGHKKNNYKKLLDNSIFQKRTNNRSMMIKELTRGYSKLIPINNLRLLQQAISSTDSLNNAVKFLSNKQVRLSKNYSMWFCIAVLLKKF</sequence>
<dbReference type="EMBL" id="NGKA01000003">
    <property type="protein sequence ID" value="RSU14259.1"/>
    <property type="molecule type" value="Genomic_DNA"/>
</dbReference>
<proteinExistence type="inferred from homology"/>
<dbReference type="SUPFAM" id="SSF53448">
    <property type="entry name" value="Nucleotide-diphospho-sugar transferases"/>
    <property type="match status" value="1"/>
</dbReference>
<dbReference type="CDD" id="cd04196">
    <property type="entry name" value="GT_2_like_d"/>
    <property type="match status" value="1"/>
</dbReference>
<protein>
    <recommendedName>
        <fullName evidence="2">Glycosyltransferase 2-like domain-containing protein</fullName>
    </recommendedName>
</protein>
<gene>
    <name evidence="3" type="ORF">CBF29_02855</name>
</gene>
<dbReference type="Gene3D" id="3.90.550.10">
    <property type="entry name" value="Spore Coat Polysaccharide Biosynthesis Protein SpsA, Chain A"/>
    <property type="match status" value="1"/>
</dbReference>
<dbReference type="InterPro" id="IPR050834">
    <property type="entry name" value="Glycosyltransf_2"/>
</dbReference>
<keyword evidence="4" id="KW-1185">Reference proteome</keyword>
<comment type="similarity">
    <text evidence="1">Belongs to the glycosyltransferase 2 family.</text>
</comment>
<dbReference type="AlphaFoldDB" id="A0A430B1T6"/>
<evidence type="ECO:0000313" key="4">
    <source>
        <dbReference type="Proteomes" id="UP000287605"/>
    </source>
</evidence>
<dbReference type="PANTHER" id="PTHR43685">
    <property type="entry name" value="GLYCOSYLTRANSFERASE"/>
    <property type="match status" value="1"/>
</dbReference>
<dbReference type="Pfam" id="PF00535">
    <property type="entry name" value="Glycos_transf_2"/>
    <property type="match status" value="1"/>
</dbReference>
<dbReference type="OrthoDB" id="8773442at2"/>
<reference evidence="3 4" key="1">
    <citation type="submission" date="2017-05" db="EMBL/GenBank/DDBJ databases">
        <title>Vagococcus spp. assemblies.</title>
        <authorList>
            <person name="Gulvik C.A."/>
        </authorList>
    </citation>
    <scope>NUCLEOTIDE SEQUENCE [LARGE SCALE GENOMIC DNA]</scope>
    <source>
        <strain evidence="3 4">CCUG 51432</strain>
    </source>
</reference>
<comment type="caution">
    <text evidence="3">The sequence shown here is derived from an EMBL/GenBank/DDBJ whole genome shotgun (WGS) entry which is preliminary data.</text>
</comment>
<accession>A0A430B1T6</accession>